<dbReference type="GO" id="GO:0008194">
    <property type="term" value="F:UDP-glycosyltransferase activity"/>
    <property type="evidence" value="ECO:0007669"/>
    <property type="project" value="InterPro"/>
</dbReference>
<reference evidence="6" key="1">
    <citation type="journal article" date="2016" name="Appl. Microbiol. Biotechnol.">
        <title>Anti-MRSA and anti-TB metabolites from marine-derived Verrucosispora sp. MS100047.</title>
        <authorList>
            <person name="Huang P."/>
            <person name="Xie F."/>
            <person name="Ren B."/>
            <person name="Wang Q."/>
            <person name="Wang J."/>
            <person name="Wang Q."/>
            <person name="Abdel-Mageed W.M."/>
            <person name="Liu M."/>
            <person name="Han J."/>
            <person name="Oyeleye A."/>
            <person name="Shen J."/>
            <person name="Song F."/>
            <person name="Dai H."/>
            <person name="Liu X."/>
            <person name="Zhang L."/>
        </authorList>
    </citation>
    <scope>NUCLEOTIDE SEQUENCE</scope>
    <source>
        <strain evidence="6">MS100047</strain>
    </source>
</reference>
<dbReference type="InterPro" id="IPR048284">
    <property type="entry name" value="EryCIII-like_N"/>
</dbReference>
<feature type="domain" description="Erythromycin biosynthesis protein CIII-like C-terminal" evidence="4">
    <location>
        <begin position="278"/>
        <end position="438"/>
    </location>
</feature>
<organism evidence="6">
    <name type="scientific">Verrucosispora sp. MS100047</name>
    <dbReference type="NCBI Taxonomy" id="1410949"/>
    <lineage>
        <taxon>Bacteria</taxon>
        <taxon>Bacillati</taxon>
        <taxon>Actinomycetota</taxon>
        <taxon>Actinomycetes</taxon>
        <taxon>Micromonosporales</taxon>
        <taxon>Micromonosporaceae</taxon>
        <taxon>Micromonospora</taxon>
    </lineage>
</organism>
<dbReference type="PANTHER" id="PTHR48050:SF13">
    <property type="entry name" value="STEROL 3-BETA-GLUCOSYLTRANSFERASE UGT80A2"/>
    <property type="match status" value="1"/>
</dbReference>
<dbReference type="Pfam" id="PF06722">
    <property type="entry name" value="EryCIII-like_C"/>
    <property type="match status" value="1"/>
</dbReference>
<gene>
    <name evidence="6" type="ORF">VASRM7_219</name>
</gene>
<proteinExistence type="inferred from homology"/>
<evidence type="ECO:0000259" key="5">
    <source>
        <dbReference type="Pfam" id="PF21036"/>
    </source>
</evidence>
<feature type="domain" description="Erythromycin biosynthesis protein CIII-like N-terminal" evidence="5">
    <location>
        <begin position="22"/>
        <end position="261"/>
    </location>
</feature>
<comment type="similarity">
    <text evidence="1">Belongs to the glycosyltransferase 28 family.</text>
</comment>
<evidence type="ECO:0000256" key="1">
    <source>
        <dbReference type="ARBA" id="ARBA00006962"/>
    </source>
</evidence>
<name>A0A097CS06_9ACTN</name>
<evidence type="ECO:0000256" key="2">
    <source>
        <dbReference type="ARBA" id="ARBA00022676"/>
    </source>
</evidence>
<dbReference type="InterPro" id="IPR010610">
    <property type="entry name" value="EryCIII-like_C"/>
</dbReference>
<evidence type="ECO:0000259" key="4">
    <source>
        <dbReference type="Pfam" id="PF06722"/>
    </source>
</evidence>
<dbReference type="PANTHER" id="PTHR48050">
    <property type="entry name" value="STEROL 3-BETA-GLUCOSYLTRANSFERASE"/>
    <property type="match status" value="1"/>
</dbReference>
<accession>A0A097CS06</accession>
<dbReference type="CDD" id="cd03784">
    <property type="entry name" value="GT1_Gtf-like"/>
    <property type="match status" value="1"/>
</dbReference>
<sequence length="444" mass="48250">MRVAFVVWPAPAHLYPVVPLAWALRSAGHEVYVASHPSIGDAVTGQGLPFAPLCAPDAMPHPLGPGGVWGRERADVGQITAALDLPVQDIGTWMTFSQFLLPTMWDFMPYKASPETPMPAMDGLVEFFRGWRPDLVIWDPCMPGAAVAARAVGARQARYTGPDHVGWSMDTFIRLAGDLGASRVDNPLVETVRPMAERYGVDVDRELLLGEWTINPMPSSINMPVDTRVLPVQWIPHVTQEAIPPWLYPVPERPRIAVSLGVSTRAYLAADWSHVGVLLDALGELDVEVVATLNDVQLAQVTRVPENVRLIDYFPLDQLMPTCSLLIHHGGLASMVTAAYSRVPQLVVDFLDLQIGVTTSEDGVVTGSRYPLAPVTGGFVTAHGAGEVLDLSKPGVDVIRDQVARVATEPAFREGAARLHEELMLSPTPGGIVPMLEQFAARRR</sequence>
<protein>
    <submittedName>
        <fullName evidence="6">Uncharacterized protein</fullName>
    </submittedName>
</protein>
<evidence type="ECO:0000313" key="6">
    <source>
        <dbReference type="EMBL" id="AIS85457.1"/>
    </source>
</evidence>
<dbReference type="GO" id="GO:0016758">
    <property type="term" value="F:hexosyltransferase activity"/>
    <property type="evidence" value="ECO:0007669"/>
    <property type="project" value="UniProtKB-ARBA"/>
</dbReference>
<evidence type="ECO:0000256" key="3">
    <source>
        <dbReference type="ARBA" id="ARBA00022679"/>
    </source>
</evidence>
<dbReference type="InterPro" id="IPR050426">
    <property type="entry name" value="Glycosyltransferase_28"/>
</dbReference>
<dbReference type="GO" id="GO:0017000">
    <property type="term" value="P:antibiotic biosynthetic process"/>
    <property type="evidence" value="ECO:0007669"/>
    <property type="project" value="UniProtKB-ARBA"/>
</dbReference>
<keyword evidence="2" id="KW-0328">Glycosyltransferase</keyword>
<dbReference type="EMBL" id="KF826648">
    <property type="protein sequence ID" value="AIS85457.1"/>
    <property type="molecule type" value="Genomic_DNA"/>
</dbReference>
<dbReference type="InterPro" id="IPR002213">
    <property type="entry name" value="UDP_glucos_trans"/>
</dbReference>
<dbReference type="Pfam" id="PF21036">
    <property type="entry name" value="EryCIII-like_N"/>
    <property type="match status" value="1"/>
</dbReference>
<dbReference type="AlphaFoldDB" id="A0A097CS06"/>
<dbReference type="Gene3D" id="3.40.50.2000">
    <property type="entry name" value="Glycogen Phosphorylase B"/>
    <property type="match status" value="2"/>
</dbReference>
<dbReference type="SUPFAM" id="SSF53756">
    <property type="entry name" value="UDP-Glycosyltransferase/glycogen phosphorylase"/>
    <property type="match status" value="1"/>
</dbReference>
<keyword evidence="3" id="KW-0808">Transferase</keyword>